<protein>
    <submittedName>
        <fullName evidence="2">Sortase family protein</fullName>
    </submittedName>
</protein>
<dbReference type="STRING" id="1618545.US53_C0003G0011"/>
<evidence type="ECO:0000313" key="2">
    <source>
        <dbReference type="EMBL" id="KKQ38044.1"/>
    </source>
</evidence>
<dbReference type="SUPFAM" id="SSF63817">
    <property type="entry name" value="Sortase"/>
    <property type="match status" value="1"/>
</dbReference>
<keyword evidence="1" id="KW-0378">Hydrolase</keyword>
<accession>A0A0G0JMJ0</accession>
<evidence type="ECO:0000256" key="1">
    <source>
        <dbReference type="ARBA" id="ARBA00022801"/>
    </source>
</evidence>
<dbReference type="Proteomes" id="UP000034591">
    <property type="component" value="Unassembled WGS sequence"/>
</dbReference>
<sequence>MKNDPSKFVLGLALLFLGAILILVPVRKVTIPETLSSSFESEPINIEGLRSGVDAEDSIPRRIIIPDLSIDVAVKSSKIINGYWEVFPDTAAWGEGSGLPGSSGNQIIFAHAREGLFLPLQSIKVGDRVYVLSQKDWFTYEVKEIKEVFPNQVEVIAPTPDETLTLYTCSGYKDQKRLIVISKRIET</sequence>
<proteinExistence type="predicted"/>
<dbReference type="EMBL" id="LBTI01000003">
    <property type="protein sequence ID" value="KKQ38044.1"/>
    <property type="molecule type" value="Genomic_DNA"/>
</dbReference>
<dbReference type="NCBIfam" id="TIGR01076">
    <property type="entry name" value="sortase_fam"/>
    <property type="match status" value="1"/>
</dbReference>
<dbReference type="Pfam" id="PF04203">
    <property type="entry name" value="Sortase"/>
    <property type="match status" value="1"/>
</dbReference>
<name>A0A0G0JMJ0_9BACT</name>
<dbReference type="InterPro" id="IPR023365">
    <property type="entry name" value="Sortase_dom-sf"/>
</dbReference>
<dbReference type="GO" id="GO:0016787">
    <property type="term" value="F:hydrolase activity"/>
    <property type="evidence" value="ECO:0007669"/>
    <property type="project" value="UniProtKB-KW"/>
</dbReference>
<evidence type="ECO:0000313" key="3">
    <source>
        <dbReference type="Proteomes" id="UP000034591"/>
    </source>
</evidence>
<gene>
    <name evidence="2" type="ORF">US53_C0003G0011</name>
</gene>
<dbReference type="AlphaFoldDB" id="A0A0G0JMJ0"/>
<reference evidence="2 3" key="1">
    <citation type="journal article" date="2015" name="Nature">
        <title>rRNA introns, odd ribosomes, and small enigmatic genomes across a large radiation of phyla.</title>
        <authorList>
            <person name="Brown C.T."/>
            <person name="Hug L.A."/>
            <person name="Thomas B.C."/>
            <person name="Sharon I."/>
            <person name="Castelle C.J."/>
            <person name="Singh A."/>
            <person name="Wilkins M.J."/>
            <person name="Williams K.H."/>
            <person name="Banfield J.F."/>
        </authorList>
    </citation>
    <scope>NUCLEOTIDE SEQUENCE [LARGE SCALE GENOMIC DNA]</scope>
</reference>
<dbReference type="Gene3D" id="2.40.260.10">
    <property type="entry name" value="Sortase"/>
    <property type="match status" value="1"/>
</dbReference>
<comment type="caution">
    <text evidence="2">The sequence shown here is derived from an EMBL/GenBank/DDBJ whole genome shotgun (WGS) entry which is preliminary data.</text>
</comment>
<organism evidence="2 3">
    <name type="scientific">Candidatus Woesebacteria bacterium GW2011_GWA1_37_7</name>
    <dbReference type="NCBI Taxonomy" id="1618545"/>
    <lineage>
        <taxon>Bacteria</taxon>
        <taxon>Candidatus Woeseibacteriota</taxon>
    </lineage>
</organism>
<dbReference type="InterPro" id="IPR005754">
    <property type="entry name" value="Sortase"/>
</dbReference>